<reference evidence="2" key="1">
    <citation type="submission" date="2022-11" db="EMBL/GenBank/DDBJ databases">
        <title>Alteromonas sp. nov., isolated from sea water of the Qingdao.</title>
        <authorList>
            <person name="Wang Q."/>
        </authorList>
    </citation>
    <scope>NUCLEOTIDE SEQUENCE</scope>
    <source>
        <strain evidence="2">ASW11-7</strain>
    </source>
</reference>
<organism evidence="2 3">
    <name type="scientific">Alteromonas aquimaris</name>
    <dbReference type="NCBI Taxonomy" id="2998417"/>
    <lineage>
        <taxon>Bacteria</taxon>
        <taxon>Pseudomonadati</taxon>
        <taxon>Pseudomonadota</taxon>
        <taxon>Gammaproteobacteria</taxon>
        <taxon>Alteromonadales</taxon>
        <taxon>Alteromonadaceae</taxon>
        <taxon>Alteromonas/Salinimonas group</taxon>
        <taxon>Alteromonas</taxon>
    </lineage>
</organism>
<comment type="caution">
    <text evidence="2">The sequence shown here is derived from an EMBL/GenBank/DDBJ whole genome shotgun (WGS) entry which is preliminary data.</text>
</comment>
<protein>
    <recommendedName>
        <fullName evidence="4">Divalent cation transporter</fullName>
    </recommendedName>
</protein>
<feature type="transmembrane region" description="Helical" evidence="1">
    <location>
        <begin position="12"/>
        <end position="33"/>
    </location>
</feature>
<keyword evidence="1" id="KW-0812">Transmembrane</keyword>
<dbReference type="Proteomes" id="UP001142810">
    <property type="component" value="Unassembled WGS sequence"/>
</dbReference>
<evidence type="ECO:0000313" key="3">
    <source>
        <dbReference type="Proteomes" id="UP001142810"/>
    </source>
</evidence>
<dbReference type="RefSeq" id="WP_265618350.1">
    <property type="nucleotide sequence ID" value="NZ_JAPFRD010000011.1"/>
</dbReference>
<evidence type="ECO:0008006" key="4">
    <source>
        <dbReference type="Google" id="ProtNLM"/>
    </source>
</evidence>
<keyword evidence="1" id="KW-0472">Membrane</keyword>
<feature type="transmembrane region" description="Helical" evidence="1">
    <location>
        <begin position="39"/>
        <end position="57"/>
    </location>
</feature>
<feature type="transmembrane region" description="Helical" evidence="1">
    <location>
        <begin position="69"/>
        <end position="89"/>
    </location>
</feature>
<keyword evidence="1" id="KW-1133">Transmembrane helix</keyword>
<name>A0ABT3P9V8_9ALTE</name>
<gene>
    <name evidence="2" type="ORF">OPS25_13740</name>
</gene>
<dbReference type="EMBL" id="JAPFRD010000011">
    <property type="protein sequence ID" value="MCW8109566.1"/>
    <property type="molecule type" value="Genomic_DNA"/>
</dbReference>
<accession>A0ABT3P9V8</accession>
<evidence type="ECO:0000256" key="1">
    <source>
        <dbReference type="SAM" id="Phobius"/>
    </source>
</evidence>
<keyword evidence="3" id="KW-1185">Reference proteome</keyword>
<evidence type="ECO:0000313" key="2">
    <source>
        <dbReference type="EMBL" id="MCW8109566.1"/>
    </source>
</evidence>
<proteinExistence type="predicted"/>
<sequence length="92" mass="10076">MSQCHTTRHVMRISGVGLSTVLKFTWGIIGYLWSVDSPLFVAAIMLIASGGILYTLFQDMAPQVAMKNHWFPPMGAIIGFTVGVIGMMLEQS</sequence>